<evidence type="ECO:0000313" key="8">
    <source>
        <dbReference type="EMBL" id="GAY75737.1"/>
    </source>
</evidence>
<dbReference type="AlphaFoldDB" id="A0A4Y1Z9K8"/>
<evidence type="ECO:0000313" key="9">
    <source>
        <dbReference type="Proteomes" id="UP000319716"/>
    </source>
</evidence>
<evidence type="ECO:0000259" key="7">
    <source>
        <dbReference type="Pfam" id="PF02781"/>
    </source>
</evidence>
<dbReference type="InterPro" id="IPR022675">
    <property type="entry name" value="G6P_DH_C"/>
</dbReference>
<evidence type="ECO:0000256" key="5">
    <source>
        <dbReference type="ARBA" id="ARBA00023277"/>
    </source>
</evidence>
<evidence type="ECO:0000256" key="2">
    <source>
        <dbReference type="ARBA" id="ARBA00009975"/>
    </source>
</evidence>
<dbReference type="GO" id="GO:0004345">
    <property type="term" value="F:glucose-6-phosphate dehydrogenase activity"/>
    <property type="evidence" value="ECO:0007669"/>
    <property type="project" value="UniProtKB-EC"/>
</dbReference>
<dbReference type="EMBL" id="BEXB01000008">
    <property type="protein sequence ID" value="GAY75737.1"/>
    <property type="molecule type" value="Genomic_DNA"/>
</dbReference>
<dbReference type="InterPro" id="IPR019796">
    <property type="entry name" value="G6P_DH_AS"/>
</dbReference>
<dbReference type="Pfam" id="PF02781">
    <property type="entry name" value="G6PD_C"/>
    <property type="match status" value="1"/>
</dbReference>
<sequence length="140" mass="16382">MLHAFSEEEIYRIDHYLGKEMVQNIEVLRFANPIFEAIWNRRYISNVQITLSETLGVGDRANYYDQTGALLDMVQNHIMQLLTLIAMEPPTQLETDDLRYEKVKVLKAIRPMNIHNIAEEIVRGQYTRGISSNREKCVRI</sequence>
<feature type="domain" description="Glucose-6-phosphate dehydrogenase NAD-binding" evidence="6">
    <location>
        <begin position="3"/>
        <end position="24"/>
    </location>
</feature>
<evidence type="ECO:0000256" key="4">
    <source>
        <dbReference type="ARBA" id="ARBA00023002"/>
    </source>
</evidence>
<dbReference type="Proteomes" id="UP000319716">
    <property type="component" value="Unassembled WGS sequence"/>
</dbReference>
<dbReference type="GO" id="GO:0006006">
    <property type="term" value="P:glucose metabolic process"/>
    <property type="evidence" value="ECO:0007669"/>
    <property type="project" value="InterPro"/>
</dbReference>
<comment type="pathway">
    <text evidence="1">Carbohydrate degradation; pentose phosphate pathway.</text>
</comment>
<dbReference type="PRINTS" id="PR00079">
    <property type="entry name" value="G6PDHDRGNASE"/>
</dbReference>
<organism evidence="8 9">
    <name type="scientific">Sporolactobacillus inulinus</name>
    <dbReference type="NCBI Taxonomy" id="2078"/>
    <lineage>
        <taxon>Bacteria</taxon>
        <taxon>Bacillati</taxon>
        <taxon>Bacillota</taxon>
        <taxon>Bacilli</taxon>
        <taxon>Bacillales</taxon>
        <taxon>Sporolactobacillaceae</taxon>
        <taxon>Sporolactobacillus</taxon>
    </lineage>
</organism>
<evidence type="ECO:0000256" key="3">
    <source>
        <dbReference type="ARBA" id="ARBA00022857"/>
    </source>
</evidence>
<comment type="similarity">
    <text evidence="2">Belongs to the glucose-6-phosphate dehydrogenase family.</text>
</comment>
<dbReference type="EC" id="1.1.1.49" evidence="8"/>
<dbReference type="UniPathway" id="UPA00115"/>
<reference evidence="8 9" key="1">
    <citation type="submission" date="2017-11" db="EMBL/GenBank/DDBJ databases">
        <title>Draft Genome Sequence of Sporolactobacillus inulinus NBRC 111894 Isolated from Koso, a Japanese Sugar-Vegetable Fermented Beverage.</title>
        <authorList>
            <person name="Chiou T.Y."/>
            <person name="Oshima K."/>
            <person name="Suda W."/>
            <person name="Hattori M."/>
            <person name="Takahashi T."/>
        </authorList>
    </citation>
    <scope>NUCLEOTIDE SEQUENCE [LARGE SCALE GENOMIC DNA]</scope>
    <source>
        <strain evidence="8 9">NBRC111894</strain>
    </source>
</reference>
<feature type="domain" description="Glucose-6-phosphate dehydrogenase C-terminal" evidence="7">
    <location>
        <begin position="27"/>
        <end position="135"/>
    </location>
</feature>
<name>A0A4Y1Z9K8_9BACL</name>
<dbReference type="Gene3D" id="3.40.50.720">
    <property type="entry name" value="NAD(P)-binding Rossmann-like Domain"/>
    <property type="match status" value="1"/>
</dbReference>
<accession>A0A4Y1Z9K8</accession>
<dbReference type="GO" id="GO:0050661">
    <property type="term" value="F:NADP binding"/>
    <property type="evidence" value="ECO:0007669"/>
    <property type="project" value="InterPro"/>
</dbReference>
<dbReference type="GO" id="GO:0005829">
    <property type="term" value="C:cytosol"/>
    <property type="evidence" value="ECO:0007669"/>
    <property type="project" value="TreeGrafter"/>
</dbReference>
<dbReference type="PANTHER" id="PTHR23429">
    <property type="entry name" value="GLUCOSE-6-PHOSPHATE 1-DEHYDROGENASE G6PD"/>
    <property type="match status" value="1"/>
</dbReference>
<proteinExistence type="inferred from homology"/>
<keyword evidence="5" id="KW-0119">Carbohydrate metabolism</keyword>
<evidence type="ECO:0000256" key="1">
    <source>
        <dbReference type="ARBA" id="ARBA00004959"/>
    </source>
</evidence>
<dbReference type="SUPFAM" id="SSF55347">
    <property type="entry name" value="Glyceraldehyde-3-phosphate dehydrogenase-like, C-terminal domain"/>
    <property type="match status" value="1"/>
</dbReference>
<dbReference type="PANTHER" id="PTHR23429:SF0">
    <property type="entry name" value="GLUCOSE-6-PHOSPHATE 1-DEHYDROGENASE"/>
    <property type="match status" value="1"/>
</dbReference>
<dbReference type="InterPro" id="IPR022674">
    <property type="entry name" value="G6P_DH_NAD-bd"/>
</dbReference>
<dbReference type="Pfam" id="PF00479">
    <property type="entry name" value="G6PD_N"/>
    <property type="match status" value="1"/>
</dbReference>
<gene>
    <name evidence="8" type="ORF">NBRC111894_1291</name>
</gene>
<protein>
    <submittedName>
        <fullName evidence="8">Glucose-6-phosphate 1-dehydrogenase</fullName>
        <ecNumber evidence="8">1.1.1.49</ecNumber>
    </submittedName>
</protein>
<dbReference type="Gene3D" id="3.30.360.10">
    <property type="entry name" value="Dihydrodipicolinate Reductase, domain 2"/>
    <property type="match status" value="1"/>
</dbReference>
<keyword evidence="4 8" id="KW-0560">Oxidoreductase</keyword>
<dbReference type="PROSITE" id="PS00069">
    <property type="entry name" value="G6P_DEHYDROGENASE"/>
    <property type="match status" value="1"/>
</dbReference>
<comment type="caution">
    <text evidence="8">The sequence shown here is derived from an EMBL/GenBank/DDBJ whole genome shotgun (WGS) entry which is preliminary data.</text>
</comment>
<keyword evidence="3" id="KW-0521">NADP</keyword>
<dbReference type="GO" id="GO:0009051">
    <property type="term" value="P:pentose-phosphate shunt, oxidative branch"/>
    <property type="evidence" value="ECO:0007669"/>
    <property type="project" value="TreeGrafter"/>
</dbReference>
<dbReference type="InterPro" id="IPR001282">
    <property type="entry name" value="G6P_DH"/>
</dbReference>
<evidence type="ECO:0000259" key="6">
    <source>
        <dbReference type="Pfam" id="PF00479"/>
    </source>
</evidence>